<evidence type="ECO:0000313" key="3">
    <source>
        <dbReference type="Proteomes" id="UP000266273"/>
    </source>
</evidence>
<dbReference type="Pfam" id="PF05437">
    <property type="entry name" value="AzlD"/>
    <property type="match status" value="1"/>
</dbReference>
<name>A0A397QB15_9HYPH</name>
<keyword evidence="1" id="KW-1133">Transmembrane helix</keyword>
<accession>A0A397QB15</accession>
<evidence type="ECO:0000313" key="2">
    <source>
        <dbReference type="EMBL" id="RIA55411.1"/>
    </source>
</evidence>
<feature type="transmembrane region" description="Helical" evidence="1">
    <location>
        <begin position="38"/>
        <end position="59"/>
    </location>
</feature>
<dbReference type="EMBL" id="QXDF01000001">
    <property type="protein sequence ID" value="RIA55411.1"/>
    <property type="molecule type" value="Genomic_DNA"/>
</dbReference>
<sequence length="97" mass="9954">MDMASLLTILAMAVVTYLTRISGYLVMRERHLGPRMTAALNAVPPAVLTAIIAPAVLSAGAAEAIAGALTAIAAFRLPLLLAVFVGVASLVVLRSVL</sequence>
<reference evidence="2 3" key="1">
    <citation type="submission" date="2018-08" db="EMBL/GenBank/DDBJ databases">
        <title>Genomic Encyclopedia of Archaeal and Bacterial Type Strains, Phase II (KMG-II): from individual species to whole genera.</title>
        <authorList>
            <person name="Goeker M."/>
        </authorList>
    </citation>
    <scope>NUCLEOTIDE SEQUENCE [LARGE SCALE GENOMIC DNA]</scope>
    <source>
        <strain evidence="2 3">DSM 5002</strain>
    </source>
</reference>
<gene>
    <name evidence="2" type="ORF">BXY53_0476</name>
</gene>
<proteinExistence type="predicted"/>
<dbReference type="InterPro" id="IPR008407">
    <property type="entry name" value="Brnchd-chn_aa_trnsp_AzlD"/>
</dbReference>
<dbReference type="Proteomes" id="UP000266273">
    <property type="component" value="Unassembled WGS sequence"/>
</dbReference>
<keyword evidence="3" id="KW-1185">Reference proteome</keyword>
<dbReference type="AlphaFoldDB" id="A0A397QB15"/>
<protein>
    <submittedName>
        <fullName evidence="2">Putative membrane protein</fullName>
    </submittedName>
</protein>
<feature type="transmembrane region" description="Helical" evidence="1">
    <location>
        <begin position="6"/>
        <end position="26"/>
    </location>
</feature>
<keyword evidence="1" id="KW-0472">Membrane</keyword>
<dbReference type="RefSeq" id="WP_342634955.1">
    <property type="nucleotide sequence ID" value="NZ_QXDF01000001.1"/>
</dbReference>
<comment type="caution">
    <text evidence="2">The sequence shown here is derived from an EMBL/GenBank/DDBJ whole genome shotgun (WGS) entry which is preliminary data.</text>
</comment>
<keyword evidence="1" id="KW-0812">Transmembrane</keyword>
<organism evidence="2 3">
    <name type="scientific">Dichotomicrobium thermohalophilum</name>
    <dbReference type="NCBI Taxonomy" id="933063"/>
    <lineage>
        <taxon>Bacteria</taxon>
        <taxon>Pseudomonadati</taxon>
        <taxon>Pseudomonadota</taxon>
        <taxon>Alphaproteobacteria</taxon>
        <taxon>Hyphomicrobiales</taxon>
        <taxon>Hyphomicrobiaceae</taxon>
        <taxon>Dichotomicrobium</taxon>
    </lineage>
</organism>
<feature type="transmembrane region" description="Helical" evidence="1">
    <location>
        <begin position="65"/>
        <end position="93"/>
    </location>
</feature>
<evidence type="ECO:0000256" key="1">
    <source>
        <dbReference type="SAM" id="Phobius"/>
    </source>
</evidence>